<feature type="region of interest" description="Disordered" evidence="1">
    <location>
        <begin position="242"/>
        <end position="344"/>
    </location>
</feature>
<feature type="compositionally biased region" description="Acidic residues" evidence="1">
    <location>
        <begin position="103"/>
        <end position="115"/>
    </location>
</feature>
<reference evidence="2 3" key="1">
    <citation type="submission" date="2023-07" db="EMBL/GenBank/DDBJ databases">
        <title>Sequencing the genomes of 1000 actinobacteria strains.</title>
        <authorList>
            <person name="Klenk H.-P."/>
        </authorList>
    </citation>
    <scope>NUCLEOTIDE SEQUENCE [LARGE SCALE GENOMIC DNA]</scope>
    <source>
        <strain evidence="2 3">DSM 44109</strain>
    </source>
</reference>
<feature type="compositionally biased region" description="Basic and acidic residues" evidence="1">
    <location>
        <begin position="245"/>
        <end position="259"/>
    </location>
</feature>
<dbReference type="EMBL" id="JAUSRB010000002">
    <property type="protein sequence ID" value="MDP9862570.1"/>
    <property type="molecule type" value="Genomic_DNA"/>
</dbReference>
<feature type="region of interest" description="Disordered" evidence="1">
    <location>
        <begin position="1"/>
        <end position="225"/>
    </location>
</feature>
<protein>
    <recommendedName>
        <fullName evidence="4">Skin secretory protein xP2-like</fullName>
    </recommendedName>
</protein>
<feature type="compositionally biased region" description="Basic and acidic residues" evidence="1">
    <location>
        <begin position="1"/>
        <end position="16"/>
    </location>
</feature>
<sequence>MAEGREEGVAQGREEAAGEGDTSGSAEETTAGWRTREGGGELEGSATSGEAEGTAPAADPEPEETVTSGDSELEAAPLEDPEPEGTAPPADPEPEGTVTSGDSEMEAALLEDPEPEGTAPPADPEPEGTASPGVPEALVGRAPPMAERAPPAAERALSVAAWPARGGEPEPVRAASQAPVSAARPLSPSHLRSPAGSSISASSRLQPSAACAQGRAAGTSGLPARVAMRTVAVRIVVIMRALPGLDERSRPQDVRDGASPKEPNQILWTPSGLSTAAEGDPTVHSPHPTYRPHAAPARAPVEEARVTAQGKIGEPPASPGNRSPPLRDLPSVDSRPYASAENRA</sequence>
<name>A0ABT9R2C2_9ACTN</name>
<evidence type="ECO:0000313" key="3">
    <source>
        <dbReference type="Proteomes" id="UP001230426"/>
    </source>
</evidence>
<evidence type="ECO:0000313" key="2">
    <source>
        <dbReference type="EMBL" id="MDP9862570.1"/>
    </source>
</evidence>
<comment type="caution">
    <text evidence="2">The sequence shown here is derived from an EMBL/GenBank/DDBJ whole genome shotgun (WGS) entry which is preliminary data.</text>
</comment>
<evidence type="ECO:0008006" key="4">
    <source>
        <dbReference type="Google" id="ProtNLM"/>
    </source>
</evidence>
<gene>
    <name evidence="2" type="ORF">J2S55_001836</name>
</gene>
<organism evidence="2 3">
    <name type="scientific">Streptosporangium brasiliense</name>
    <dbReference type="NCBI Taxonomy" id="47480"/>
    <lineage>
        <taxon>Bacteria</taxon>
        <taxon>Bacillati</taxon>
        <taxon>Actinomycetota</taxon>
        <taxon>Actinomycetes</taxon>
        <taxon>Streptosporangiales</taxon>
        <taxon>Streptosporangiaceae</taxon>
        <taxon>Streptosporangium</taxon>
    </lineage>
</organism>
<proteinExistence type="predicted"/>
<feature type="compositionally biased region" description="Low complexity" evidence="1">
    <location>
        <begin position="193"/>
        <end position="203"/>
    </location>
</feature>
<feature type="compositionally biased region" description="Low complexity" evidence="1">
    <location>
        <begin position="141"/>
        <end position="156"/>
    </location>
</feature>
<dbReference type="Proteomes" id="UP001230426">
    <property type="component" value="Unassembled WGS sequence"/>
</dbReference>
<keyword evidence="3" id="KW-1185">Reference proteome</keyword>
<evidence type="ECO:0000256" key="1">
    <source>
        <dbReference type="SAM" id="MobiDB-lite"/>
    </source>
</evidence>
<accession>A0ABT9R2C2</accession>
<feature type="compositionally biased region" description="Acidic residues" evidence="1">
    <location>
        <begin position="71"/>
        <end position="83"/>
    </location>
</feature>